<keyword evidence="2" id="KW-1185">Reference proteome</keyword>
<proteinExistence type="predicted"/>
<dbReference type="STRING" id="1231391.GCA_000308195_02300"/>
<evidence type="ECO:0008006" key="3">
    <source>
        <dbReference type="Google" id="ProtNLM"/>
    </source>
</evidence>
<dbReference type="EMBL" id="QEKO01000004">
    <property type="protein sequence ID" value="PVY61473.1"/>
    <property type="molecule type" value="Genomic_DNA"/>
</dbReference>
<comment type="caution">
    <text evidence="1">The sequence shown here is derived from an EMBL/GenBank/DDBJ whole genome shotgun (WGS) entry which is preliminary data.</text>
</comment>
<accession>A0A2U1CKF0</accession>
<gene>
    <name evidence="1" type="ORF">C7440_3026</name>
</gene>
<reference evidence="1 2" key="1">
    <citation type="submission" date="2018-04" db="EMBL/GenBank/DDBJ databases">
        <title>Genomic Encyclopedia of Type Strains, Phase IV (KMG-IV): sequencing the most valuable type-strain genomes for metagenomic binning, comparative biology and taxonomic classification.</title>
        <authorList>
            <person name="Goeker M."/>
        </authorList>
    </citation>
    <scope>NUCLEOTIDE SEQUENCE [LARGE SCALE GENOMIC DNA]</scope>
    <source>
        <strain evidence="1 2">DSM 10065</strain>
    </source>
</reference>
<dbReference type="AlphaFoldDB" id="A0A2U1CKF0"/>
<evidence type="ECO:0000313" key="2">
    <source>
        <dbReference type="Proteomes" id="UP000246145"/>
    </source>
</evidence>
<sequence>MLLAMAAGCMGQPRANEVDQLASDQISVRELMRLETAQALQRLRAAGKPAMGTTALSTALPLAAQPSPARLVAIYGVGAKLMAEVRVDGQTLLFVRGRPEAVGPGRAHAMRLLGISGRCVEVSLRGRQESLCADPAGRP</sequence>
<dbReference type="OrthoDB" id="8637603at2"/>
<name>A0A2U1CKF0_9BURK</name>
<evidence type="ECO:0000313" key="1">
    <source>
        <dbReference type="EMBL" id="PVY61473.1"/>
    </source>
</evidence>
<dbReference type="Proteomes" id="UP000246145">
    <property type="component" value="Unassembled WGS sequence"/>
</dbReference>
<protein>
    <recommendedName>
        <fullName evidence="3">Type IV pilus biogenesis protein PilP</fullName>
    </recommendedName>
</protein>
<dbReference type="RefSeq" id="WP_133244300.1">
    <property type="nucleotide sequence ID" value="NZ_JACCEX010000004.1"/>
</dbReference>
<organism evidence="1 2">
    <name type="scientific">Pusillimonas noertemannii</name>
    <dbReference type="NCBI Taxonomy" id="305977"/>
    <lineage>
        <taxon>Bacteria</taxon>
        <taxon>Pseudomonadati</taxon>
        <taxon>Pseudomonadota</taxon>
        <taxon>Betaproteobacteria</taxon>
        <taxon>Burkholderiales</taxon>
        <taxon>Alcaligenaceae</taxon>
        <taxon>Pusillimonas</taxon>
    </lineage>
</organism>